<keyword evidence="2" id="KW-0732">Signal</keyword>
<dbReference type="InterPro" id="IPR005754">
    <property type="entry name" value="Sortase"/>
</dbReference>
<dbReference type="SUPFAM" id="SSF63817">
    <property type="entry name" value="Sortase"/>
    <property type="match status" value="1"/>
</dbReference>
<dbReference type="PROSITE" id="PS51257">
    <property type="entry name" value="PROKAR_LIPOPROTEIN"/>
    <property type="match status" value="1"/>
</dbReference>
<dbReference type="Gene3D" id="2.40.260.10">
    <property type="entry name" value="Sortase"/>
    <property type="match status" value="1"/>
</dbReference>
<organism evidence="3 4">
    <name type="scientific">Nonomuraea longicatena</name>
    <dbReference type="NCBI Taxonomy" id="83682"/>
    <lineage>
        <taxon>Bacteria</taxon>
        <taxon>Bacillati</taxon>
        <taxon>Actinomycetota</taxon>
        <taxon>Actinomycetes</taxon>
        <taxon>Streptosporangiales</taxon>
        <taxon>Streptosporangiaceae</taxon>
        <taxon>Nonomuraea</taxon>
    </lineage>
</organism>
<proteinExistence type="predicted"/>
<dbReference type="CDD" id="cd05829">
    <property type="entry name" value="Sortase_F"/>
    <property type="match status" value="1"/>
</dbReference>
<protein>
    <submittedName>
        <fullName evidence="3">Class F sortase</fullName>
    </submittedName>
</protein>
<comment type="caution">
    <text evidence="3">The sequence shown here is derived from an EMBL/GenBank/DDBJ whole genome shotgun (WGS) entry which is preliminary data.</text>
</comment>
<dbReference type="InterPro" id="IPR042001">
    <property type="entry name" value="Sortase_F"/>
</dbReference>
<accession>A0ABP4BJ33</accession>
<dbReference type="NCBIfam" id="NF033748">
    <property type="entry name" value="class_F_sortase"/>
    <property type="match status" value="1"/>
</dbReference>
<reference evidence="4" key="1">
    <citation type="journal article" date="2019" name="Int. J. Syst. Evol. Microbiol.">
        <title>The Global Catalogue of Microorganisms (GCM) 10K type strain sequencing project: providing services to taxonomists for standard genome sequencing and annotation.</title>
        <authorList>
            <consortium name="The Broad Institute Genomics Platform"/>
            <consortium name="The Broad Institute Genome Sequencing Center for Infectious Disease"/>
            <person name="Wu L."/>
            <person name="Ma J."/>
        </authorList>
    </citation>
    <scope>NUCLEOTIDE SEQUENCE [LARGE SCALE GENOMIC DNA]</scope>
    <source>
        <strain evidence="4">JCM 11136</strain>
    </source>
</reference>
<dbReference type="Proteomes" id="UP001501578">
    <property type="component" value="Unassembled WGS sequence"/>
</dbReference>
<dbReference type="RefSeq" id="WP_343954547.1">
    <property type="nucleotide sequence ID" value="NZ_BAAAHQ010000046.1"/>
</dbReference>
<evidence type="ECO:0000313" key="3">
    <source>
        <dbReference type="EMBL" id="GAA0950450.1"/>
    </source>
</evidence>
<evidence type="ECO:0000256" key="1">
    <source>
        <dbReference type="ARBA" id="ARBA00022801"/>
    </source>
</evidence>
<keyword evidence="4" id="KW-1185">Reference proteome</keyword>
<evidence type="ECO:0000313" key="4">
    <source>
        <dbReference type="Proteomes" id="UP001501578"/>
    </source>
</evidence>
<feature type="chain" id="PRO_5045120177" evidence="2">
    <location>
        <begin position="26"/>
        <end position="207"/>
    </location>
</feature>
<evidence type="ECO:0000256" key="2">
    <source>
        <dbReference type="SAM" id="SignalP"/>
    </source>
</evidence>
<name>A0ABP4BJ33_9ACTN</name>
<sequence>MRARTAAALLTVTACVSTPLAAAHATDLMSDLSATTVLTGDPAAFTGDPFAAAASFAAPVEKRAADPVRLRIAKIGLSTRVVGLRLDRRGKLIAPTSFTRVGWNVAGPEPGERGPAVIAGHVDSKTGPAVFHRLRHLSPGDRIHVDRADGSTRAFTVYRVARYPKSGIPNGQVYGRTEGAELRLITCGGVFDRQRRSYRDNVVVYAR</sequence>
<dbReference type="InterPro" id="IPR023365">
    <property type="entry name" value="Sortase_dom-sf"/>
</dbReference>
<gene>
    <name evidence="3" type="ORF">GCM10009560_69850</name>
</gene>
<dbReference type="EMBL" id="BAAAHQ010000046">
    <property type="protein sequence ID" value="GAA0950450.1"/>
    <property type="molecule type" value="Genomic_DNA"/>
</dbReference>
<dbReference type="Pfam" id="PF04203">
    <property type="entry name" value="Sortase"/>
    <property type="match status" value="1"/>
</dbReference>
<keyword evidence="1" id="KW-0378">Hydrolase</keyword>
<feature type="signal peptide" evidence="2">
    <location>
        <begin position="1"/>
        <end position="25"/>
    </location>
</feature>